<keyword evidence="2" id="KW-0344">Guanine-nucleotide releasing factor</keyword>
<dbReference type="Pfam" id="PF00415">
    <property type="entry name" value="RCC1"/>
    <property type="match status" value="1"/>
</dbReference>
<dbReference type="InterPro" id="IPR000408">
    <property type="entry name" value="Reg_chr_condens"/>
</dbReference>
<evidence type="ECO:0000256" key="3">
    <source>
        <dbReference type="ARBA" id="ARBA00022737"/>
    </source>
</evidence>
<dbReference type="InterPro" id="IPR006624">
    <property type="entry name" value="Beta-propeller_rpt_TECPR"/>
</dbReference>
<organism evidence="7 8">
    <name type="scientific">Bifidobacterium choladohabitans</name>
    <dbReference type="NCBI Taxonomy" id="2750947"/>
    <lineage>
        <taxon>Bacteria</taxon>
        <taxon>Bacillati</taxon>
        <taxon>Actinomycetota</taxon>
        <taxon>Actinomycetes</taxon>
        <taxon>Bifidobacteriales</taxon>
        <taxon>Bifidobacteriaceae</taxon>
        <taxon>Bifidobacterium</taxon>
    </lineage>
</organism>
<dbReference type="InterPro" id="IPR013378">
    <property type="entry name" value="InlB-like_B-rpt"/>
</dbReference>
<dbReference type="Gene3D" id="2.130.10.30">
    <property type="entry name" value="Regulator of chromosome condensation 1/beta-lactamase-inhibitor protein II"/>
    <property type="match status" value="4"/>
</dbReference>
<name>A0ABS0R0E7_9BIFI</name>
<protein>
    <submittedName>
        <fullName evidence="7">InlB B-repeat-containing protein</fullName>
    </submittedName>
</protein>
<evidence type="ECO:0000313" key="8">
    <source>
        <dbReference type="Proteomes" id="UP000700855"/>
    </source>
</evidence>
<feature type="compositionally biased region" description="Basic and acidic residues" evidence="4">
    <location>
        <begin position="548"/>
        <end position="560"/>
    </location>
</feature>
<keyword evidence="3" id="KW-0677">Repeat</keyword>
<dbReference type="SMART" id="SM00706">
    <property type="entry name" value="TECPR"/>
    <property type="match status" value="6"/>
</dbReference>
<feature type="region of interest" description="Disordered" evidence="4">
    <location>
        <begin position="129"/>
        <end position="149"/>
    </location>
</feature>
<dbReference type="RefSeq" id="WP_198206039.1">
    <property type="nucleotide sequence ID" value="NZ_JACFSA010000002.1"/>
</dbReference>
<reference evidence="7 8" key="1">
    <citation type="submission" date="2020-07" db="EMBL/GenBank/DDBJ databases">
        <title>Isolated bacteria genomes of Apis mellifera.</title>
        <authorList>
            <person name="Wu J."/>
            <person name="Zheng H."/>
        </authorList>
    </citation>
    <scope>NUCLEOTIDE SEQUENCE [LARGE SCALE GENOMIC DNA]</scope>
    <source>
        <strain evidence="7 8">W8116</strain>
    </source>
</reference>
<evidence type="ECO:0000256" key="2">
    <source>
        <dbReference type="ARBA" id="ARBA00022658"/>
    </source>
</evidence>
<keyword evidence="5" id="KW-0472">Membrane</keyword>
<dbReference type="PANTHER" id="PTHR45982:SF1">
    <property type="entry name" value="REGULATOR OF CHROMOSOME CONDENSATION"/>
    <property type="match status" value="1"/>
</dbReference>
<dbReference type="InterPro" id="IPR042229">
    <property type="entry name" value="Listeria/Bacterioides_rpt_sf"/>
</dbReference>
<feature type="domain" description="RCC1-like" evidence="6">
    <location>
        <begin position="99"/>
        <end position="353"/>
    </location>
</feature>
<keyword evidence="8" id="KW-1185">Reference proteome</keyword>
<gene>
    <name evidence="7" type="ORF">H3U98_04925</name>
</gene>
<dbReference type="Pfam" id="PF09479">
    <property type="entry name" value="Flg_new"/>
    <property type="match status" value="2"/>
</dbReference>
<dbReference type="Pfam" id="PF13540">
    <property type="entry name" value="RCC1_2"/>
    <property type="match status" value="1"/>
</dbReference>
<dbReference type="InterPro" id="IPR009091">
    <property type="entry name" value="RCC1/BLIP-II"/>
</dbReference>
<dbReference type="InterPro" id="IPR058923">
    <property type="entry name" value="RCC1-like_dom"/>
</dbReference>
<dbReference type="PANTHER" id="PTHR45982">
    <property type="entry name" value="REGULATOR OF CHROMOSOME CONDENSATION"/>
    <property type="match status" value="1"/>
</dbReference>
<feature type="region of interest" description="Disordered" evidence="4">
    <location>
        <begin position="538"/>
        <end position="560"/>
    </location>
</feature>
<dbReference type="PROSITE" id="PS50012">
    <property type="entry name" value="RCC1_3"/>
    <property type="match status" value="13"/>
</dbReference>
<keyword evidence="5" id="KW-0812">Transmembrane</keyword>
<dbReference type="PROSITE" id="PS00626">
    <property type="entry name" value="RCC1_2"/>
    <property type="match status" value="2"/>
</dbReference>
<evidence type="ECO:0000256" key="5">
    <source>
        <dbReference type="SAM" id="Phobius"/>
    </source>
</evidence>
<proteinExistence type="predicted"/>
<feature type="domain" description="RCC1-like" evidence="6">
    <location>
        <begin position="671"/>
        <end position="996"/>
    </location>
</feature>
<dbReference type="NCBIfam" id="TIGR02543">
    <property type="entry name" value="List_Bact_rpt"/>
    <property type="match status" value="1"/>
</dbReference>
<dbReference type="Proteomes" id="UP000700855">
    <property type="component" value="Unassembled WGS sequence"/>
</dbReference>
<comment type="subcellular location">
    <subcellularLocation>
        <location evidence="1">Cell envelope</location>
    </subcellularLocation>
</comment>
<evidence type="ECO:0000313" key="7">
    <source>
        <dbReference type="EMBL" id="MBI0144122.1"/>
    </source>
</evidence>
<dbReference type="SUPFAM" id="SSF50985">
    <property type="entry name" value="RCC1/BLIP-II"/>
    <property type="match status" value="3"/>
</dbReference>
<dbReference type="EMBL" id="JACFSA010000002">
    <property type="protein sequence ID" value="MBI0144122.1"/>
    <property type="molecule type" value="Genomic_DNA"/>
</dbReference>
<evidence type="ECO:0000256" key="1">
    <source>
        <dbReference type="ARBA" id="ARBA00004196"/>
    </source>
</evidence>
<dbReference type="Gene3D" id="2.60.40.4270">
    <property type="entry name" value="Listeria-Bacteroides repeat domain"/>
    <property type="match status" value="2"/>
</dbReference>
<feature type="transmembrane region" description="Helical" evidence="5">
    <location>
        <begin position="1075"/>
        <end position="1095"/>
    </location>
</feature>
<evidence type="ECO:0000256" key="4">
    <source>
        <dbReference type="SAM" id="MobiDB-lite"/>
    </source>
</evidence>
<dbReference type="InterPro" id="IPR051553">
    <property type="entry name" value="Ran_GTPase-activating"/>
</dbReference>
<dbReference type="Pfam" id="PF25390">
    <property type="entry name" value="WD40_RLD"/>
    <property type="match status" value="2"/>
</dbReference>
<dbReference type="PRINTS" id="PR00633">
    <property type="entry name" value="RCCNDNSATION"/>
</dbReference>
<sequence>MATTYTVTFDSTIGSSTQKSTLSRGSRVVRPPDPYCKGYSFVGWFIGDVAYDFTQPVTENLTLTARWVKGLNSWSLSPNHGPATGNTTATLTPPAIGDIRFSQFSAGKDFSLALDSLGVLYSWGNNSEGQLGRTPTASEPADRPGRVDVPGGTRFIQVSAGDEFVVAIDISNHLYSWGSNEKGQSGLGLVHSSSPVPNQVVPSVNSSKSFVQVSAGPNYALATCSDGTVYSWGDNSSGQLGRETGELHGDSSIYGHAYPNPIPLPKGVKFTQVSAGGTASFALASDGSVYSWGDNSNSQLGRTPTASEPANQPYKMDTADGLSFTQVSAGYRHTLAIDSDGNAYNWGYGSTSQPSKVALPDGIRTRQVGAGYDYSLATGSDGNIYSWGDNSSGQLGRDIGGETTNQPGKANMPDGITYTQFSAGYRHILAMCSDGYLYDWGDDSSGQLGAGNTSSVPVTTPNKADFPQAFKFISAKLDGTPITDLTKNQNGTLSFRTPAHEKGRVDLTVAWIRNGHQPDAHLPYKYDGSTYTVTFDSAGGTPTPDAQRVTDDDQAFRPDKDPAKDGYLFDGWFLKDSKGDSNIAYDFNQPVTGDITLVAHFSPVSHWNIDKKEGPQTGGQSVKLTPPQGPRGIRFSWIQAGQDFSLALGSDGNLYSWGTNYNYQLGHTPSDKPVVVETPAGVRYTQAAAGQKFALALGSDGYVYTWGSNDCEQLGRNTFTNNRNPPDKVAPPAGIHYTRVYAGDSFALALGSDGNLYAWGDDREGALGQGRSELKSRDPLRVAAPEGITFTQVFTGPFSKHVLALGSDGNLYSWGYNNSLQLGRQRSTTTDLYDPLPYKVKAPTGVTFTQASTGLNFSLALGSDNNFYSWGGNNKDQLGNTALISATPSRVVMPSGVHFTRFVAGSYFALATGSDGNLYSWGYNDCGQLGRTTSRKSDYLPTKVDAPAGITLIQPQAGGNHSSAIGSDGNTYSWGKNDQGMLGRDISGDHDPHPGKIIFPGVGIPKLVQFGNTSGIYPTANNDGTWNVTTPPYTPGPVTVTINWTLNGVTQLPDTSNTYLYTSISVLPRAGGTGIFLPLAVGLLIIMATMAARHLRKAGSLNQ</sequence>
<accession>A0ABS0R0E7</accession>
<comment type="caution">
    <text evidence="7">The sequence shown here is derived from an EMBL/GenBank/DDBJ whole genome shotgun (WGS) entry which is preliminary data.</text>
</comment>
<evidence type="ECO:0000259" key="6">
    <source>
        <dbReference type="Pfam" id="PF25390"/>
    </source>
</evidence>
<keyword evidence="5" id="KW-1133">Transmembrane helix</keyword>